<dbReference type="NCBIfam" id="TIGR03214">
    <property type="entry name" value="ura-cupin"/>
    <property type="match status" value="1"/>
</dbReference>
<dbReference type="InterPro" id="IPR044697">
    <property type="entry name" value="UGlyAH_cupin_C"/>
</dbReference>
<feature type="domain" description="Cupin type-2" evidence="1">
    <location>
        <begin position="64"/>
        <end position="130"/>
    </location>
</feature>
<dbReference type="OrthoDB" id="9814939at2"/>
<keyword evidence="2" id="KW-0378">Hydrolase</keyword>
<dbReference type="Pfam" id="PF07883">
    <property type="entry name" value="Cupin_2"/>
    <property type="match status" value="1"/>
</dbReference>
<dbReference type="CDD" id="cd02211">
    <property type="entry name" value="cupin_UGlyAH_N"/>
    <property type="match status" value="1"/>
</dbReference>
<dbReference type="RefSeq" id="WP_100305526.1">
    <property type="nucleotide sequence ID" value="NZ_PGET01000001.1"/>
</dbReference>
<dbReference type="InterPro" id="IPR011051">
    <property type="entry name" value="RmlC_Cupin_sf"/>
</dbReference>
<sequence length="263" mass="29431">MSYLNHITGYREGILSSRSIVKRGNFALIEPDGLVKNVIPGFEQCAVTILSSPKLGASFVDYLVTMEQGGGHPKGFGGEGIEVFFYILEGRVKVKNEDKEEELTEGGYIYSPEGNKVSFENVGDTQARAFLYKRRYHRIEGHQAYTVCGNIEDVPFTPYEGMEDVGVKDFLPSAADIGFDMNFHILSFKPGACHGYIETHIQEHGAYIYSGDGMYNLDNHWIPVKKGDYLFMGAYSLQAAYGVGRNEEFAYVYSKDCNRDAEL</sequence>
<dbReference type="InterPro" id="IPR013096">
    <property type="entry name" value="Cupin_2"/>
</dbReference>
<gene>
    <name evidence="2" type="ORF">H171_2627</name>
</gene>
<evidence type="ECO:0000313" key="3">
    <source>
        <dbReference type="Proteomes" id="UP000231092"/>
    </source>
</evidence>
<protein>
    <submittedName>
        <fullName evidence="2">(S)-ureidoglycine aminohydrolase</fullName>
    </submittedName>
</protein>
<organism evidence="2 3">
    <name type="scientific">[Clostridium] celerecrescens 18A</name>
    <dbReference type="NCBI Taxonomy" id="1286362"/>
    <lineage>
        <taxon>Bacteria</taxon>
        <taxon>Bacillati</taxon>
        <taxon>Bacillota</taxon>
        <taxon>Clostridia</taxon>
        <taxon>Lachnospirales</taxon>
        <taxon>Lachnospiraceae</taxon>
        <taxon>Lacrimispora</taxon>
    </lineage>
</organism>
<dbReference type="Proteomes" id="UP000231092">
    <property type="component" value="Unassembled WGS sequence"/>
</dbReference>
<proteinExistence type="predicted"/>
<name>A0A2M8Z6M7_9FIRM</name>
<comment type="caution">
    <text evidence="2">The sequence shown here is derived from an EMBL/GenBank/DDBJ whole genome shotgun (WGS) entry which is preliminary data.</text>
</comment>
<dbReference type="InterPro" id="IPR017627">
    <property type="entry name" value="UGHY"/>
</dbReference>
<dbReference type="Gene3D" id="2.60.120.10">
    <property type="entry name" value="Jelly Rolls"/>
    <property type="match status" value="2"/>
</dbReference>
<dbReference type="AlphaFoldDB" id="A0A2M8Z6M7"/>
<evidence type="ECO:0000313" key="2">
    <source>
        <dbReference type="EMBL" id="PJJ29098.1"/>
    </source>
</evidence>
<dbReference type="InterPro" id="IPR014710">
    <property type="entry name" value="RmlC-like_jellyroll"/>
</dbReference>
<dbReference type="PANTHER" id="PTHR34571:SF1">
    <property type="entry name" value="(S)-UREIDOGLYCINE AMINOHYDROLASE"/>
    <property type="match status" value="1"/>
</dbReference>
<dbReference type="PANTHER" id="PTHR34571">
    <property type="entry name" value="(S)-UREIDOGLYCINE AMINOHYDROLASE"/>
    <property type="match status" value="1"/>
</dbReference>
<dbReference type="CDD" id="cd02212">
    <property type="entry name" value="cupin_UGlyAH_C"/>
    <property type="match status" value="1"/>
</dbReference>
<dbReference type="SUPFAM" id="SSF51182">
    <property type="entry name" value="RmlC-like cupins"/>
    <property type="match status" value="1"/>
</dbReference>
<dbReference type="InterPro" id="IPR044704">
    <property type="entry name" value="UGlyAH_cupin_N"/>
</dbReference>
<dbReference type="EMBL" id="PGET01000001">
    <property type="protein sequence ID" value="PJJ29098.1"/>
    <property type="molecule type" value="Genomic_DNA"/>
</dbReference>
<dbReference type="GO" id="GO:0071522">
    <property type="term" value="F:ureidoglycine aminohydrolase activity"/>
    <property type="evidence" value="ECO:0007669"/>
    <property type="project" value="InterPro"/>
</dbReference>
<evidence type="ECO:0000259" key="1">
    <source>
        <dbReference type="Pfam" id="PF07883"/>
    </source>
</evidence>
<accession>A0A2M8Z6M7</accession>
<reference evidence="2 3" key="1">
    <citation type="submission" date="2017-11" db="EMBL/GenBank/DDBJ databases">
        <title>Understudied soil microbes with underappreciated capabilities: Untangling the Clostridium saccharolyticum group.</title>
        <authorList>
            <person name="Leschine S."/>
        </authorList>
    </citation>
    <scope>NUCLEOTIDE SEQUENCE [LARGE SCALE GENOMIC DNA]</scope>
    <source>
        <strain evidence="2 3">18A</strain>
    </source>
</reference>